<keyword evidence="2" id="KW-0472">Membrane</keyword>
<evidence type="ECO:0000313" key="3">
    <source>
        <dbReference type="EMBL" id="KAK4075317.1"/>
    </source>
</evidence>
<accession>A0AAE1LZB7</accession>
<protein>
    <submittedName>
        <fullName evidence="3">Uncharacterized protein</fullName>
    </submittedName>
</protein>
<reference evidence="3" key="1">
    <citation type="submission" date="2023-11" db="EMBL/GenBank/DDBJ databases">
        <title>The genome sequences of three competitors of mushroom-forming fungi.</title>
        <authorList>
            <person name="Beijen E."/>
            <person name="Ohm R.A."/>
        </authorList>
    </citation>
    <scope>NUCLEOTIDE SEQUENCE</scope>
    <source>
        <strain evidence="3">CBS 100526</strain>
    </source>
</reference>
<gene>
    <name evidence="3" type="ORF">Triagg1_4438</name>
</gene>
<comment type="caution">
    <text evidence="3">The sequence shown here is derived from an EMBL/GenBank/DDBJ whole genome shotgun (WGS) entry which is preliminary data.</text>
</comment>
<dbReference type="EMBL" id="JAWRVG010000014">
    <property type="protein sequence ID" value="KAK4075317.1"/>
    <property type="molecule type" value="Genomic_DNA"/>
</dbReference>
<dbReference type="GeneID" id="87918746"/>
<feature type="region of interest" description="Disordered" evidence="1">
    <location>
        <begin position="122"/>
        <end position="142"/>
    </location>
</feature>
<dbReference type="Proteomes" id="UP001273209">
    <property type="component" value="Unassembled WGS sequence"/>
</dbReference>
<feature type="transmembrane region" description="Helical" evidence="2">
    <location>
        <begin position="56"/>
        <end position="85"/>
    </location>
</feature>
<proteinExistence type="predicted"/>
<keyword evidence="2" id="KW-0812">Transmembrane</keyword>
<dbReference type="AlphaFoldDB" id="A0AAE1LZB7"/>
<evidence type="ECO:0000256" key="2">
    <source>
        <dbReference type="SAM" id="Phobius"/>
    </source>
</evidence>
<keyword evidence="2" id="KW-1133">Transmembrane helix</keyword>
<evidence type="ECO:0000256" key="1">
    <source>
        <dbReference type="SAM" id="MobiDB-lite"/>
    </source>
</evidence>
<sequence length="142" mass="15792">MLVGGFFIRSTTPLSNPFTIPSIFSRSPPPSFPFIRSSLAAAADCFHDAIAIFQLFWPLFLTMFCISLFTCFVQQHIISMLATVFRTLANGMRRIYLPILNLATPAIDRVLQLLPTNLTPLKKSKKKTGGRPRSVADNSSAR</sequence>
<evidence type="ECO:0000313" key="4">
    <source>
        <dbReference type="Proteomes" id="UP001273209"/>
    </source>
</evidence>
<organism evidence="3 4">
    <name type="scientific">Trichoderma aggressivum f. europaeum</name>
    <dbReference type="NCBI Taxonomy" id="173218"/>
    <lineage>
        <taxon>Eukaryota</taxon>
        <taxon>Fungi</taxon>
        <taxon>Dikarya</taxon>
        <taxon>Ascomycota</taxon>
        <taxon>Pezizomycotina</taxon>
        <taxon>Sordariomycetes</taxon>
        <taxon>Hypocreomycetidae</taxon>
        <taxon>Hypocreales</taxon>
        <taxon>Hypocreaceae</taxon>
        <taxon>Trichoderma</taxon>
    </lineage>
</organism>
<name>A0AAE1LZB7_9HYPO</name>
<keyword evidence="4" id="KW-1185">Reference proteome</keyword>
<dbReference type="RefSeq" id="XP_062756455.1">
    <property type="nucleotide sequence ID" value="XM_062898841.1"/>
</dbReference>